<dbReference type="PANTHER" id="PTHR12323:SF0">
    <property type="entry name" value="CALCIUM HOMEOSTASIS ENDOPLASMIC RETICULUM PROTEIN"/>
    <property type="match status" value="1"/>
</dbReference>
<dbReference type="Gene3D" id="1.25.40.90">
    <property type="match status" value="1"/>
</dbReference>
<dbReference type="InterPro" id="IPR000061">
    <property type="entry name" value="Surp"/>
</dbReference>
<organism evidence="4 5">
    <name type="scientific">Symbiodinium necroappetens</name>
    <dbReference type="NCBI Taxonomy" id="1628268"/>
    <lineage>
        <taxon>Eukaryota</taxon>
        <taxon>Sar</taxon>
        <taxon>Alveolata</taxon>
        <taxon>Dinophyceae</taxon>
        <taxon>Suessiales</taxon>
        <taxon>Symbiodiniaceae</taxon>
        <taxon>Symbiodinium</taxon>
    </lineage>
</organism>
<dbReference type="AlphaFoldDB" id="A0A813C8P6"/>
<dbReference type="Pfam" id="PF04818">
    <property type="entry name" value="CID"/>
    <property type="match status" value="1"/>
</dbReference>
<comment type="caution">
    <text evidence="4">The sequence shown here is derived from an EMBL/GenBank/DDBJ whole genome shotgun (WGS) entry which is preliminary data.</text>
</comment>
<dbReference type="SMART" id="SM00648">
    <property type="entry name" value="SWAP"/>
    <property type="match status" value="1"/>
</dbReference>
<protein>
    <submittedName>
        <fullName evidence="4">Cherp protein</fullName>
    </submittedName>
</protein>
<dbReference type="PANTHER" id="PTHR12323">
    <property type="entry name" value="SR-RELATED CTD ASSOCIATED FACTOR 6"/>
    <property type="match status" value="1"/>
</dbReference>
<dbReference type="GO" id="GO:0048471">
    <property type="term" value="C:perinuclear region of cytoplasm"/>
    <property type="evidence" value="ECO:0007669"/>
    <property type="project" value="TreeGrafter"/>
</dbReference>
<dbReference type="Pfam" id="PF01805">
    <property type="entry name" value="Surp"/>
    <property type="match status" value="1"/>
</dbReference>
<gene>
    <name evidence="4" type="primary">Cherp</name>
    <name evidence="4" type="ORF">SNEC2469_LOCUS33792</name>
</gene>
<evidence type="ECO:0000259" key="3">
    <source>
        <dbReference type="PROSITE" id="PS51391"/>
    </source>
</evidence>
<dbReference type="PROSITE" id="PS51391">
    <property type="entry name" value="CID"/>
    <property type="match status" value="1"/>
</dbReference>
<name>A0A813C8P6_9DINO</name>
<evidence type="ECO:0000256" key="1">
    <source>
        <dbReference type="SAM" id="MobiDB-lite"/>
    </source>
</evidence>
<evidence type="ECO:0000313" key="5">
    <source>
        <dbReference type="Proteomes" id="UP000601435"/>
    </source>
</evidence>
<keyword evidence="5" id="KW-1185">Reference proteome</keyword>
<dbReference type="GO" id="GO:0003723">
    <property type="term" value="F:RNA binding"/>
    <property type="evidence" value="ECO:0007669"/>
    <property type="project" value="InterPro"/>
</dbReference>
<accession>A0A813C8P6</accession>
<evidence type="ECO:0000259" key="2">
    <source>
        <dbReference type="PROSITE" id="PS50128"/>
    </source>
</evidence>
<feature type="domain" description="SURP motif" evidence="2">
    <location>
        <begin position="15"/>
        <end position="57"/>
    </location>
</feature>
<dbReference type="Proteomes" id="UP000601435">
    <property type="component" value="Unassembled WGS sequence"/>
</dbReference>
<dbReference type="Gene3D" id="1.10.10.790">
    <property type="entry name" value="Surp module"/>
    <property type="match status" value="1"/>
</dbReference>
<feature type="domain" description="CID" evidence="3">
    <location>
        <begin position="158"/>
        <end position="300"/>
    </location>
</feature>
<dbReference type="PROSITE" id="PS50128">
    <property type="entry name" value="SURP"/>
    <property type="match status" value="1"/>
</dbReference>
<dbReference type="InterPro" id="IPR006569">
    <property type="entry name" value="CID_dom"/>
</dbReference>
<feature type="compositionally biased region" description="Low complexity" evidence="1">
    <location>
        <begin position="77"/>
        <end position="88"/>
    </location>
</feature>
<reference evidence="4" key="1">
    <citation type="submission" date="2021-02" db="EMBL/GenBank/DDBJ databases">
        <authorList>
            <person name="Dougan E. K."/>
            <person name="Rhodes N."/>
            <person name="Thang M."/>
            <person name="Chan C."/>
        </authorList>
    </citation>
    <scope>NUCLEOTIDE SEQUENCE</scope>
</reference>
<dbReference type="EMBL" id="CAJNJA010090563">
    <property type="protein sequence ID" value="CAE7940169.1"/>
    <property type="molecule type" value="Genomic_DNA"/>
</dbReference>
<evidence type="ECO:0000313" key="4">
    <source>
        <dbReference type="EMBL" id="CAE7940169.1"/>
    </source>
</evidence>
<dbReference type="InterPro" id="IPR008942">
    <property type="entry name" value="ENTH_VHS"/>
</dbReference>
<dbReference type="OrthoDB" id="21470at2759"/>
<dbReference type="GO" id="GO:0006874">
    <property type="term" value="P:intracellular calcium ion homeostasis"/>
    <property type="evidence" value="ECO:0007669"/>
    <property type="project" value="TreeGrafter"/>
</dbReference>
<feature type="region of interest" description="Disordered" evidence="1">
    <location>
        <begin position="67"/>
        <end position="101"/>
    </location>
</feature>
<dbReference type="InterPro" id="IPR035967">
    <property type="entry name" value="SWAP/Surp_sf"/>
</dbReference>
<dbReference type="SUPFAM" id="SSF109905">
    <property type="entry name" value="Surp module (SWAP domain)"/>
    <property type="match status" value="1"/>
</dbReference>
<dbReference type="GO" id="GO:0006396">
    <property type="term" value="P:RNA processing"/>
    <property type="evidence" value="ECO:0007669"/>
    <property type="project" value="InterPro"/>
</dbReference>
<proteinExistence type="predicted"/>
<sequence>MADLGAMLAPDLRKRIEIMADHIARNGSDFETTVKQKNASNPQFSFLYSGEGAEYYQQVLARHRGTQVPAAAPPAPAAAQPAPVLAPTAPRPPAPPAPPMPQTMPQTAMATGMAGSLAGAPTAGSLATLLRGGQVQGAPPVELADVLRRWKEPQVLALTPEVERQLHGVLASLEHMASRDAIKSGRLWIECNSALAPHIAGHIMVRVSFLSTCAHRLHVLYLVHDLLQTEAARKDAHAPLVRAFKPYLPWILRPCYQLALQSPQGDETSRVLRLVQLWVDRGILSAQEAEEVKAITMTQELPGVQPPVAQAAAAALRLAHHVGAGSASAWNGRRIAAADARRGAVHGSFRGTGPLGLFLTRRKDLQLRESIVGDAAAYRPMLHSYQKQARAAGAEFRSSLARPKKRFLLRSRPETVPVGVLASMLAGGQKALRFFLRAAYGAQERKSFSQLAPALAPKVQAARSGSELSHTPACGIGAIALRVPEAMTPQALPAMEAGRGLGGWEKRGVSLLQQPKVPTPQLLAKVEEFYEDLQDEAGAHERAGGPLLRASRGFSTMSAVPEPTAKTALHGERNLLASEQPVPPFLRRKEPAVLSQYLSPARRQTDAKEAPKEANYRANKGICMTLEIIGLVKVFFQREHCNGRIGLYAEGQAWLQIAVVDWGA</sequence>
<feature type="compositionally biased region" description="Pro residues" evidence="1">
    <location>
        <begin position="89"/>
        <end position="101"/>
    </location>
</feature>